<feature type="compositionally biased region" description="Basic and acidic residues" evidence="1">
    <location>
        <begin position="605"/>
        <end position="622"/>
    </location>
</feature>
<feature type="region of interest" description="Disordered" evidence="1">
    <location>
        <begin position="796"/>
        <end position="818"/>
    </location>
</feature>
<feature type="domain" description="Smoothelin" evidence="2">
    <location>
        <begin position="609"/>
        <end position="657"/>
    </location>
</feature>
<proteinExistence type="predicted"/>
<sequence>MSEENLLSMDEGALRKLLEATPDLAERRQIRSAIRELRRQELERDEEALASKRFRSERGSRRQENKENWLRSQRLEEEQQKSLALLSGKLDSITDVEELTALLRGADEYEERKLIRAAIRKLRANEIEAAASAGRAHNSRKGEKEPLASKGKESSDGGSSPAQLEDLEERERIRAQIRELRSEQRGEPHKPDAQDPASGTLLLLDPLHPPCCSSSLELEPQRRAEPLERSSQSPEPGPGAEQPCTQEGDGEGLGQPEAGGSGEPSQGGPEQQETPATTGDSCPVEETRRRLPSDGNQSSQVSICVKSQVPEKPASSANKTTRAEPAREQPFQRANSVRERVRKFTSDSLAQPGPRSCSQKWESPGKGSWVLQQQLLRPQGACSSQAASAQRTADLPSGPRCGLSPAPPGHAALRGAKEGSGGPPASSRAEHHTSSSEAQAAMAGGPACPKEEGSSVGRSQAGQSQGGRLTSPQRPIENAEGSSSGTEEPGAQHAASLPSCPAQPQPPACGTKASARDEDTMKTLFTIEIKDGRAQPVSNRIVGVPGSQRAELTLGLRSSPIRISSSSTASGTGRVSTASKMEAELVEQPQVPVPEPELPNGMEKAQAREPEKRNKLSAEELSRIEEEDVLDKMLDQTSDFEERRLIRSAMRELRQRKREQRDKERGQRLQEVKSQAAAGKTGHATETTTRQSAQSADGSARHTLTKTEHLVQSKDGTKTSRMTTVESSYTKRSDNGSTFVQTKSSYSSSSKKVGSIFDREDESSSRQGSLAALERRQAEKKKELLKAQILPKTSATQARKAMIEKLEKESGSPSSPAMSRVAVQRSSSFGVPNANSIKQMLLDWCRAKTRGYEEARRLSAVAGRGGHGPDARAGLEVCVHIHSGVLSLPGPEGAGKNQKVVAYFHPRERWMLVDCMPLVEVEDMMIMGKRPDSKCVFTYVQSLYNHLRRHELRLRQKEF</sequence>
<feature type="region of interest" description="Disordered" evidence="1">
    <location>
        <begin position="562"/>
        <end position="622"/>
    </location>
</feature>
<feature type="compositionally biased region" description="Basic and acidic residues" evidence="1">
    <location>
        <begin position="140"/>
        <end position="155"/>
    </location>
</feature>
<dbReference type="AlphaFoldDB" id="A0A8C3FJK3"/>
<evidence type="ECO:0000259" key="2">
    <source>
        <dbReference type="Pfam" id="PF12510"/>
    </source>
</evidence>
<name>A0A8C3FJK3_CHRPI</name>
<protein>
    <submittedName>
        <fullName evidence="3">Smoothelin</fullName>
    </submittedName>
</protein>
<keyword evidence="4" id="KW-1185">Reference proteome</keyword>
<feature type="compositionally biased region" description="Basic and acidic residues" evidence="1">
    <location>
        <begin position="219"/>
        <end position="228"/>
    </location>
</feature>
<evidence type="ECO:0000313" key="3">
    <source>
        <dbReference type="Ensembl" id="ENSCPBP00000009650.1"/>
    </source>
</evidence>
<feature type="compositionally biased region" description="Polar residues" evidence="1">
    <location>
        <begin position="684"/>
        <end position="697"/>
    </location>
</feature>
<feature type="compositionally biased region" description="Polar residues" evidence="1">
    <location>
        <begin position="719"/>
        <end position="728"/>
    </location>
</feature>
<gene>
    <name evidence="3" type="primary">SMTN</name>
</gene>
<dbReference type="GeneTree" id="ENSGT00940000161655"/>
<feature type="region of interest" description="Disordered" evidence="1">
    <location>
        <begin position="46"/>
        <end position="69"/>
    </location>
</feature>
<dbReference type="Proteomes" id="UP000694380">
    <property type="component" value="Unplaced"/>
</dbReference>
<feature type="compositionally biased region" description="Basic and acidic residues" evidence="1">
    <location>
        <begin position="801"/>
        <end position="810"/>
    </location>
</feature>
<feature type="compositionally biased region" description="Basic and acidic residues" evidence="1">
    <location>
        <begin position="654"/>
        <end position="671"/>
    </location>
</feature>
<dbReference type="Gene3D" id="1.10.418.10">
    <property type="entry name" value="Calponin-like domain"/>
    <property type="match status" value="1"/>
</dbReference>
<feature type="domain" description="Smoothelin" evidence="2">
    <location>
        <begin position="9"/>
        <end position="41"/>
    </location>
</feature>
<dbReference type="SUPFAM" id="SSF47576">
    <property type="entry name" value="Calponin-homology domain, CH-domain"/>
    <property type="match status" value="1"/>
</dbReference>
<dbReference type="InterPro" id="IPR022189">
    <property type="entry name" value="SMTN"/>
</dbReference>
<evidence type="ECO:0000256" key="1">
    <source>
        <dbReference type="SAM" id="MobiDB-lite"/>
    </source>
</evidence>
<feature type="compositionally biased region" description="Gly residues" evidence="1">
    <location>
        <begin position="251"/>
        <end position="262"/>
    </location>
</feature>
<feature type="compositionally biased region" description="Low complexity" evidence="1">
    <location>
        <begin position="562"/>
        <end position="579"/>
    </location>
</feature>
<evidence type="ECO:0000313" key="4">
    <source>
        <dbReference type="Proteomes" id="UP000694380"/>
    </source>
</evidence>
<organism evidence="3 4">
    <name type="scientific">Chrysemys picta bellii</name>
    <name type="common">Western painted turtle</name>
    <name type="synonym">Emys bellii</name>
    <dbReference type="NCBI Taxonomy" id="8478"/>
    <lineage>
        <taxon>Eukaryota</taxon>
        <taxon>Metazoa</taxon>
        <taxon>Chordata</taxon>
        <taxon>Craniata</taxon>
        <taxon>Vertebrata</taxon>
        <taxon>Euteleostomi</taxon>
        <taxon>Archelosauria</taxon>
        <taxon>Testudinata</taxon>
        <taxon>Testudines</taxon>
        <taxon>Cryptodira</taxon>
        <taxon>Durocryptodira</taxon>
        <taxon>Testudinoidea</taxon>
        <taxon>Emydidae</taxon>
        <taxon>Chrysemys</taxon>
    </lineage>
</organism>
<reference evidence="3" key="2">
    <citation type="submission" date="2025-09" db="UniProtKB">
        <authorList>
            <consortium name="Ensembl"/>
        </authorList>
    </citation>
    <scope>IDENTIFICATION</scope>
</reference>
<accession>A0A8C3FJK3</accession>
<reference evidence="3" key="1">
    <citation type="submission" date="2025-08" db="UniProtKB">
        <authorList>
            <consortium name="Ensembl"/>
        </authorList>
    </citation>
    <scope>IDENTIFICATION</scope>
</reference>
<feature type="region of interest" description="Disordered" evidence="1">
    <location>
        <begin position="130"/>
        <end position="518"/>
    </location>
</feature>
<feature type="compositionally biased region" description="Basic and acidic residues" evidence="1">
    <location>
        <begin position="705"/>
        <end position="718"/>
    </location>
</feature>
<feature type="compositionally biased region" description="Low complexity" evidence="1">
    <location>
        <begin position="454"/>
        <end position="467"/>
    </location>
</feature>
<feature type="compositionally biased region" description="Basic and acidic residues" evidence="1">
    <location>
        <begin position="169"/>
        <end position="193"/>
    </location>
</feature>
<feature type="compositionally biased region" description="Low complexity" evidence="1">
    <location>
        <begin position="379"/>
        <end position="390"/>
    </location>
</feature>
<feature type="compositionally biased region" description="Low complexity" evidence="1">
    <location>
        <begin position="201"/>
        <end position="218"/>
    </location>
</feature>
<dbReference type="Pfam" id="PF12510">
    <property type="entry name" value="Smoothelin"/>
    <property type="match status" value="3"/>
</dbReference>
<dbReference type="Ensembl" id="ENSCPBT00000011588.1">
    <property type="protein sequence ID" value="ENSCPBP00000009650.1"/>
    <property type="gene ID" value="ENSCPBG00000007432.1"/>
</dbReference>
<dbReference type="InterPro" id="IPR036872">
    <property type="entry name" value="CH_dom_sf"/>
</dbReference>
<feature type="domain" description="Smoothelin" evidence="2">
    <location>
        <begin position="77"/>
        <end position="126"/>
    </location>
</feature>
<feature type="compositionally biased region" description="Low complexity" evidence="1">
    <location>
        <begin position="263"/>
        <end position="273"/>
    </location>
</feature>
<feature type="compositionally biased region" description="Basic and acidic residues" evidence="1">
    <location>
        <begin position="336"/>
        <end position="345"/>
    </location>
</feature>
<feature type="compositionally biased region" description="Low complexity" evidence="1">
    <location>
        <begin position="743"/>
        <end position="752"/>
    </location>
</feature>
<feature type="region of interest" description="Disordered" evidence="1">
    <location>
        <begin position="654"/>
        <end position="775"/>
    </location>
</feature>